<feature type="transmembrane region" description="Helical" evidence="7">
    <location>
        <begin position="505"/>
        <end position="527"/>
    </location>
</feature>
<evidence type="ECO:0000313" key="9">
    <source>
        <dbReference type="RefSeq" id="XP_065668545.1"/>
    </source>
</evidence>
<dbReference type="Pfam" id="PF00854">
    <property type="entry name" value="PTR2"/>
    <property type="match status" value="1"/>
</dbReference>
<feature type="transmembrane region" description="Helical" evidence="7">
    <location>
        <begin position="438"/>
        <end position="459"/>
    </location>
</feature>
<dbReference type="InterPro" id="IPR036259">
    <property type="entry name" value="MFS_trans_sf"/>
</dbReference>
<feature type="transmembrane region" description="Helical" evidence="7">
    <location>
        <begin position="383"/>
        <end position="404"/>
    </location>
</feature>
<feature type="transmembrane region" description="Helical" evidence="7">
    <location>
        <begin position="207"/>
        <end position="227"/>
    </location>
</feature>
<dbReference type="PANTHER" id="PTHR11654">
    <property type="entry name" value="OLIGOPEPTIDE TRANSPORTER-RELATED"/>
    <property type="match status" value="1"/>
</dbReference>
<feature type="transmembrane region" description="Helical" evidence="7">
    <location>
        <begin position="52"/>
        <end position="69"/>
    </location>
</feature>
<accession>A0ABM4D2R0</accession>
<keyword evidence="4" id="KW-0653">Protein transport</keyword>
<protein>
    <submittedName>
        <fullName evidence="9">Solute carrier family 15 member 4</fullName>
    </submittedName>
</protein>
<dbReference type="RefSeq" id="XP_065668545.1">
    <property type="nucleotide sequence ID" value="XM_065812473.1"/>
</dbReference>
<evidence type="ECO:0000256" key="3">
    <source>
        <dbReference type="ARBA" id="ARBA00022692"/>
    </source>
</evidence>
<evidence type="ECO:0000313" key="8">
    <source>
        <dbReference type="Proteomes" id="UP001652625"/>
    </source>
</evidence>
<evidence type="ECO:0000256" key="2">
    <source>
        <dbReference type="ARBA" id="ARBA00005982"/>
    </source>
</evidence>
<keyword evidence="8" id="KW-1185">Reference proteome</keyword>
<keyword evidence="4" id="KW-0571">Peptide transport</keyword>
<feature type="transmembrane region" description="Helical" evidence="7">
    <location>
        <begin position="337"/>
        <end position="362"/>
    </location>
</feature>
<dbReference type="GeneID" id="100211818"/>
<evidence type="ECO:0000256" key="6">
    <source>
        <dbReference type="ARBA" id="ARBA00023136"/>
    </source>
</evidence>
<evidence type="ECO:0000256" key="5">
    <source>
        <dbReference type="ARBA" id="ARBA00022989"/>
    </source>
</evidence>
<evidence type="ECO:0000256" key="4">
    <source>
        <dbReference type="ARBA" id="ARBA00022856"/>
    </source>
</evidence>
<reference evidence="9" key="1">
    <citation type="submission" date="2025-08" db="UniProtKB">
        <authorList>
            <consortium name="RefSeq"/>
        </authorList>
    </citation>
    <scope>IDENTIFICATION</scope>
</reference>
<keyword evidence="5 7" id="KW-1133">Transmembrane helix</keyword>
<feature type="transmembrane region" description="Helical" evidence="7">
    <location>
        <begin position="109"/>
        <end position="128"/>
    </location>
</feature>
<dbReference type="InterPro" id="IPR000109">
    <property type="entry name" value="POT_fam"/>
</dbReference>
<dbReference type="Proteomes" id="UP001652625">
    <property type="component" value="Chromosome 12"/>
</dbReference>
<gene>
    <name evidence="9" type="primary">LOC100211818</name>
</gene>
<dbReference type="Gene3D" id="1.20.1250.20">
    <property type="entry name" value="MFS general substrate transporter like domains"/>
    <property type="match status" value="1"/>
</dbReference>
<comment type="similarity">
    <text evidence="2">Belongs to the major facilitator superfamily. Proton-dependent oligopeptide transporter (POT/PTR) (TC 2.A.17) family.</text>
</comment>
<keyword evidence="6 7" id="KW-0472">Membrane</keyword>
<comment type="subcellular location">
    <subcellularLocation>
        <location evidence="1">Membrane</location>
        <topology evidence="1">Multi-pass membrane protein</topology>
    </subcellularLocation>
</comment>
<feature type="transmembrane region" description="Helical" evidence="7">
    <location>
        <begin position="471"/>
        <end position="493"/>
    </location>
</feature>
<feature type="transmembrane region" description="Helical" evidence="7">
    <location>
        <begin position="75"/>
        <end position="97"/>
    </location>
</feature>
<sequence length="553" mass="62519">MSHRETVVYHQVSEETTLFSTTTRTSVVDYATISKTKHIYSYITLADIFQKVVYTTIITSLLLYIYLYLKLGSKYAIACYFVFTCLSWFTAAAVNFLDDYLSRKMGIMIGFGFFISGVAIISGLSHYIVDNSTLRYIVLIPLYFICIGESLCKTLLGDFGHEQLSKVRFTEQLKAYTDNVYWIGHLGAIFLIAFLLGIAEFASFEVSYGLCCVSLAFGMASFMMGWSKFVKQDSLKKYSIKLLFLLFKESRKIKKELSQRCKSEMVDDSTSFKGSPQHWLDYARTKFGGSYSDSIVQEAKSFFKMSQIFISFIPYWICNAQGYSTFIFQAFHLNTSFGSYTFAVSWIALVNIIAVLTFVKIFEKVVFPALRRNGYSFLTKWRIIVGMMCALFSMVLAGTLQLIMQHYAQKEGTKFHVIGKANISYVSHVHILWAVPQFIFLGISEMLVGLTGLGLACKLCPDKFQKTITSVYYLMVAIGHVLTLLVICTGYFTSENYFEGFSAVIYFYSLAGVALIAIILFTVILSYQESMTFVVHDSASPNTKSSDTVSSIL</sequence>
<feature type="transmembrane region" description="Helical" evidence="7">
    <location>
        <begin position="308"/>
        <end position="331"/>
    </location>
</feature>
<keyword evidence="3 7" id="KW-0812">Transmembrane</keyword>
<evidence type="ECO:0000256" key="7">
    <source>
        <dbReference type="SAM" id="Phobius"/>
    </source>
</evidence>
<keyword evidence="4" id="KW-0813">Transport</keyword>
<feature type="transmembrane region" description="Helical" evidence="7">
    <location>
        <begin position="180"/>
        <end position="201"/>
    </location>
</feature>
<evidence type="ECO:0000256" key="1">
    <source>
        <dbReference type="ARBA" id="ARBA00004141"/>
    </source>
</evidence>
<name>A0ABM4D2R0_HYDVU</name>
<organism evidence="8 9">
    <name type="scientific">Hydra vulgaris</name>
    <name type="common">Hydra</name>
    <name type="synonym">Hydra attenuata</name>
    <dbReference type="NCBI Taxonomy" id="6087"/>
    <lineage>
        <taxon>Eukaryota</taxon>
        <taxon>Metazoa</taxon>
        <taxon>Cnidaria</taxon>
        <taxon>Hydrozoa</taxon>
        <taxon>Hydroidolina</taxon>
        <taxon>Anthoathecata</taxon>
        <taxon>Aplanulata</taxon>
        <taxon>Hydridae</taxon>
        <taxon>Hydra</taxon>
    </lineage>
</organism>
<proteinExistence type="inferred from homology"/>